<dbReference type="OrthoDB" id="9987145at2759"/>
<protein>
    <submittedName>
        <fullName evidence="2">Uncharacterized protein</fullName>
    </submittedName>
</protein>
<dbReference type="Proteomes" id="UP000728032">
    <property type="component" value="Unassembled WGS sequence"/>
</dbReference>
<name>A0A7R9R1K1_9ACAR</name>
<dbReference type="EMBL" id="OC970632">
    <property type="protein sequence ID" value="CAD7666797.1"/>
    <property type="molecule type" value="Genomic_DNA"/>
</dbReference>
<dbReference type="EMBL" id="CAJPVJ010055807">
    <property type="protein sequence ID" value="CAG2183659.1"/>
    <property type="molecule type" value="Genomic_DNA"/>
</dbReference>
<feature type="non-terminal residue" evidence="2">
    <location>
        <position position="105"/>
    </location>
</feature>
<reference evidence="2" key="1">
    <citation type="submission" date="2020-11" db="EMBL/GenBank/DDBJ databases">
        <authorList>
            <person name="Tran Van P."/>
        </authorList>
    </citation>
    <scope>NUCLEOTIDE SEQUENCE</scope>
</reference>
<evidence type="ECO:0000313" key="2">
    <source>
        <dbReference type="EMBL" id="CAD7666797.1"/>
    </source>
</evidence>
<gene>
    <name evidence="2" type="ORF">ONB1V03_LOCUS23079</name>
</gene>
<sequence length="105" mass="12127">MMGSIPWTLLEEEYQSYGEDLLQELQTLIHSPEIHSISNPAFDAGRHFARTFPKILDSILEYDFRNMFKSSATKSTNSNQNNASNRFSNVETKAETMNKTLDFMR</sequence>
<evidence type="ECO:0000256" key="1">
    <source>
        <dbReference type="SAM" id="MobiDB-lite"/>
    </source>
</evidence>
<organism evidence="2">
    <name type="scientific">Oppiella nova</name>
    <dbReference type="NCBI Taxonomy" id="334625"/>
    <lineage>
        <taxon>Eukaryota</taxon>
        <taxon>Metazoa</taxon>
        <taxon>Ecdysozoa</taxon>
        <taxon>Arthropoda</taxon>
        <taxon>Chelicerata</taxon>
        <taxon>Arachnida</taxon>
        <taxon>Acari</taxon>
        <taxon>Acariformes</taxon>
        <taxon>Sarcoptiformes</taxon>
        <taxon>Oribatida</taxon>
        <taxon>Brachypylina</taxon>
        <taxon>Oppioidea</taxon>
        <taxon>Oppiidae</taxon>
        <taxon>Oppiella</taxon>
    </lineage>
</organism>
<dbReference type="AlphaFoldDB" id="A0A7R9R1K1"/>
<feature type="region of interest" description="Disordered" evidence="1">
    <location>
        <begin position="72"/>
        <end position="91"/>
    </location>
</feature>
<evidence type="ECO:0000313" key="3">
    <source>
        <dbReference type="Proteomes" id="UP000728032"/>
    </source>
</evidence>
<keyword evidence="3" id="KW-1185">Reference proteome</keyword>
<accession>A0A7R9R1K1</accession>
<proteinExistence type="predicted"/>